<evidence type="ECO:0000313" key="4">
    <source>
        <dbReference type="Proteomes" id="UP000006753"/>
    </source>
</evidence>
<evidence type="ECO:0000256" key="1">
    <source>
        <dbReference type="SAM" id="Phobius"/>
    </source>
</evidence>
<dbReference type="KEGG" id="mbe:MBM_00261"/>
<evidence type="ECO:0000256" key="2">
    <source>
        <dbReference type="SAM" id="SignalP"/>
    </source>
</evidence>
<keyword evidence="2" id="KW-0732">Signal</keyword>
<sequence>MRSSLVLLAFVAASTAWDEVDFASCVESQRLTIILPAATTLCTGAYASDYSSYLSKISTWKSGNGGSWSTYYSGTHTWTGDGPWPTDAPGHGPWGSGYWPDDKCPGTNWPGWDTWTSGTWESSSWASAWSTWSDWTSCSTTESWTGTTTGSWTASTTTIGFTSVITTAAPVAQPVTVQTTPTDYPIITSKATTSPASTSGVQQSNNGVGRGNMMEVGALGVSLLAVFLGIVTIF</sequence>
<keyword evidence="1" id="KW-1133">Transmembrane helix</keyword>
<dbReference type="AlphaFoldDB" id="K1XKQ3"/>
<dbReference type="EMBL" id="JH921428">
    <property type="protein sequence ID" value="EKD21148.1"/>
    <property type="molecule type" value="Genomic_DNA"/>
</dbReference>
<keyword evidence="4" id="KW-1185">Reference proteome</keyword>
<name>K1XKQ3_MARBU</name>
<feature type="transmembrane region" description="Helical" evidence="1">
    <location>
        <begin position="213"/>
        <end position="233"/>
    </location>
</feature>
<dbReference type="HOGENOM" id="CLU_1185218_0_0_1"/>
<feature type="signal peptide" evidence="2">
    <location>
        <begin position="1"/>
        <end position="16"/>
    </location>
</feature>
<reference evidence="3 4" key="1">
    <citation type="journal article" date="2012" name="BMC Genomics">
        <title>Sequencing the genome of Marssonina brunnea reveals fungus-poplar co-evolution.</title>
        <authorList>
            <person name="Zhu S."/>
            <person name="Cao Y.-Z."/>
            <person name="Jiang C."/>
            <person name="Tan B.-Y."/>
            <person name="Wang Z."/>
            <person name="Feng S."/>
            <person name="Zhang L."/>
            <person name="Su X.-H."/>
            <person name="Brejova B."/>
            <person name="Vinar T."/>
            <person name="Xu M."/>
            <person name="Wang M.-X."/>
            <person name="Zhang S.-G."/>
            <person name="Huang M.-R."/>
            <person name="Wu R."/>
            <person name="Zhou Y."/>
        </authorList>
    </citation>
    <scope>NUCLEOTIDE SEQUENCE [LARGE SCALE GENOMIC DNA]</scope>
    <source>
        <strain evidence="3 4">MB_m1</strain>
    </source>
</reference>
<dbReference type="OrthoDB" id="3946343at2759"/>
<keyword evidence="1" id="KW-0812">Transmembrane</keyword>
<dbReference type="Proteomes" id="UP000006753">
    <property type="component" value="Unassembled WGS sequence"/>
</dbReference>
<gene>
    <name evidence="3" type="ORF">MBM_00261</name>
</gene>
<feature type="chain" id="PRO_5003853144" evidence="2">
    <location>
        <begin position="17"/>
        <end position="234"/>
    </location>
</feature>
<keyword evidence="1" id="KW-0472">Membrane</keyword>
<organism evidence="3 4">
    <name type="scientific">Marssonina brunnea f. sp. multigermtubi (strain MB_m1)</name>
    <name type="common">Marssonina leaf spot fungus</name>
    <dbReference type="NCBI Taxonomy" id="1072389"/>
    <lineage>
        <taxon>Eukaryota</taxon>
        <taxon>Fungi</taxon>
        <taxon>Dikarya</taxon>
        <taxon>Ascomycota</taxon>
        <taxon>Pezizomycotina</taxon>
        <taxon>Leotiomycetes</taxon>
        <taxon>Helotiales</taxon>
        <taxon>Drepanopezizaceae</taxon>
        <taxon>Drepanopeziza</taxon>
    </lineage>
</organism>
<evidence type="ECO:0000313" key="3">
    <source>
        <dbReference type="EMBL" id="EKD21148.1"/>
    </source>
</evidence>
<protein>
    <submittedName>
        <fullName evidence="3">Uncharacterized protein</fullName>
    </submittedName>
</protein>
<proteinExistence type="predicted"/>
<dbReference type="InParanoid" id="K1XKQ3"/>
<accession>K1XKQ3</accession>